<evidence type="ECO:0000313" key="3">
    <source>
        <dbReference type="Proteomes" id="UP001457197"/>
    </source>
</evidence>
<dbReference type="Proteomes" id="UP001457197">
    <property type="component" value="Unassembled WGS sequence"/>
</dbReference>
<comment type="caution">
    <text evidence="2">The sequence shown here is derived from an EMBL/GenBank/DDBJ whole genome shotgun (WGS) entry which is preliminary data.</text>
</comment>
<dbReference type="EMBL" id="JBBMEO010000012">
    <property type="protein sequence ID" value="MEQ2362264.1"/>
    <property type="molecule type" value="Genomic_DNA"/>
</dbReference>
<proteinExistence type="predicted"/>
<gene>
    <name evidence="2" type="ORF">WMO44_08915</name>
</gene>
<name>A0ABV1AZE0_9FIRM</name>
<feature type="domain" description="Phage head morphogenesis" evidence="1">
    <location>
        <begin position="199"/>
        <end position="303"/>
    </location>
</feature>
<dbReference type="NCBIfam" id="TIGR01641">
    <property type="entry name" value="phageSPP1_gp7"/>
    <property type="match status" value="1"/>
</dbReference>
<protein>
    <submittedName>
        <fullName evidence="2">Minor capsid protein</fullName>
    </submittedName>
</protein>
<reference evidence="2 3" key="1">
    <citation type="submission" date="2024-03" db="EMBL/GenBank/DDBJ databases">
        <title>Human intestinal bacterial collection.</title>
        <authorList>
            <person name="Pauvert C."/>
            <person name="Hitch T.C.A."/>
            <person name="Clavel T."/>
        </authorList>
    </citation>
    <scope>NUCLEOTIDE SEQUENCE [LARGE SCALE GENOMIC DNA]</scope>
    <source>
        <strain evidence="2 3">CLA-AA-H175</strain>
    </source>
</reference>
<sequence>MRNADYWRGRFSILEDSAHREAQKTIQGMEELYLDAQRSVQKEIESWYARFAVNNQISLTDARKWLTAGQLEEFHWSVEQYIKIGEQAGLDAAWLKKLENASARFHISRLEAVQTGIQQQLELLYGNQVDSLDALLKKVVGNGYTHTAFEVQKGVGLGWDITGLDQKKLETLLSKPWTTDGRTFRDRCWLNKNDLVGSVSKSLTQGLLRGDSPSKITTAIQKQFGVHRYKAGRLVNTETTYFNAVATKECYKDLDVEMVEIIETLDSHTCSICGGLDGKVIPISQYEPGVTVPPFHPNCRGTTAPAIDPKYAGERAARNADGDVYYVPANMKYADWVQTFVNGGSKAGLTVATGAGVAKTLRDYNTEFGKKFGKDHYDQIRDRVDACQSSDLQAAWDKYENQIKVAKADHQGGAYCQGKNIYVNIDADSKGRSWSAPYATTFHESGHAIDGLAAQLGTPNGQWHFSSTYKGGAFPQTIKDEVNDWVDRVLADMKAHKDDFPYWVQKGWMSQTTADYYIKYGGFKAKKSYAYAAVQAEVKALTPLQYGDLSDILEGATRGKIRCGIGHGGGSYWTTRTYNGIDWGLGTEAFAEMTSATMTSPESLATIKKYLPKSYAMYEDMLKVIANQP</sequence>
<evidence type="ECO:0000313" key="2">
    <source>
        <dbReference type="EMBL" id="MEQ2362264.1"/>
    </source>
</evidence>
<evidence type="ECO:0000259" key="1">
    <source>
        <dbReference type="Pfam" id="PF04233"/>
    </source>
</evidence>
<organism evidence="2 3">
    <name type="scientific">Faecalibacterium tardum</name>
    <dbReference type="NCBI Taxonomy" id="3133156"/>
    <lineage>
        <taxon>Bacteria</taxon>
        <taxon>Bacillati</taxon>
        <taxon>Bacillota</taxon>
        <taxon>Clostridia</taxon>
        <taxon>Eubacteriales</taxon>
        <taxon>Oscillospiraceae</taxon>
        <taxon>Faecalibacterium</taxon>
    </lineage>
</organism>
<keyword evidence="3" id="KW-1185">Reference proteome</keyword>
<dbReference type="RefSeq" id="WP_349136487.1">
    <property type="nucleotide sequence ID" value="NZ_JBBMEO010000012.1"/>
</dbReference>
<dbReference type="Pfam" id="PF04233">
    <property type="entry name" value="Phage_Mu_F"/>
    <property type="match status" value="1"/>
</dbReference>
<dbReference type="InterPro" id="IPR006528">
    <property type="entry name" value="Phage_head_morphogenesis_dom"/>
</dbReference>
<accession>A0ABV1AZE0</accession>